<organism evidence="1 2">
    <name type="scientific">Prochlorococcus phage P-SSM2</name>
    <dbReference type="NCBI Taxonomy" id="268746"/>
    <lineage>
        <taxon>Viruses</taxon>
        <taxon>Duplodnaviria</taxon>
        <taxon>Heunggongvirae</taxon>
        <taxon>Uroviricota</taxon>
        <taxon>Caudoviricetes</taxon>
        <taxon>Pantevenvirales</taxon>
        <taxon>Kyanoviridae</taxon>
        <taxon>Salacisavirus</taxon>
        <taxon>Salacisavirus pssm2</taxon>
    </lineage>
</organism>
<evidence type="ECO:0000313" key="2">
    <source>
        <dbReference type="Proteomes" id="UP000013923"/>
    </source>
</evidence>
<evidence type="ECO:0000313" key="1">
    <source>
        <dbReference type="EMBL" id="ACY76196.1"/>
    </source>
</evidence>
<accession>D1LWD7</accession>
<dbReference type="EMBL" id="GU071092">
    <property type="protein sequence ID" value="ACY76196.1"/>
    <property type="molecule type" value="Genomic_DNA"/>
</dbReference>
<proteinExistence type="predicted"/>
<gene>
    <name evidence="1" type="ORF">PCMG_00321</name>
</gene>
<dbReference type="Proteomes" id="UP000013923">
    <property type="component" value="Genome"/>
</dbReference>
<name>D1LWD7_BPPRM</name>
<reference evidence="1 2" key="1">
    <citation type="submission" date="2009-10" db="EMBL/GenBank/DDBJ databases">
        <title>The Genome Sequence of Prochlorococcus phage P-SSM2.</title>
        <authorList>
            <consortium name="The Broad Institute Genome Sequencing Platform"/>
            <person name="Henn M.R."/>
            <person name="Sullivan M.S."/>
            <person name="Osburne M.S."/>
            <person name="Levin J."/>
            <person name="Malboeuf C."/>
            <person name="Casali M."/>
            <person name="Russ C."/>
            <person name="Lennon N."/>
            <person name="Chapman S.B."/>
            <person name="Erlich R."/>
            <person name="Young S.K."/>
            <person name="Koehrsen M."/>
            <person name="Yandava C."/>
            <person name="Zeng Q."/>
            <person name="Alvarado L."/>
            <person name="Anderson S."/>
            <person name="Berlin A."/>
            <person name="Borenstein D."/>
            <person name="Chen Z."/>
            <person name="Engels R."/>
            <person name="Freedman E."/>
            <person name="Gellesch M."/>
            <person name="Goldberg J."/>
            <person name="Green L."/>
            <person name="Griggs A."/>
            <person name="Gujja S."/>
            <person name="Heilman E.R."/>
            <person name="Heiman D."/>
            <person name="Hepburn T."/>
            <person name="Howarth C."/>
            <person name="Jen D."/>
            <person name="Larson L."/>
            <person name="Lewis B."/>
            <person name="Mehta T."/>
            <person name="Park D."/>
            <person name="Pearson M."/>
            <person name="Richards J."/>
            <person name="Rizzolo K."/>
            <person name="Roberts A."/>
            <person name="Ryan E."/>
            <person name="Saif S."/>
            <person name="Shea T."/>
            <person name="Shenoy N."/>
            <person name="Sisk P."/>
            <person name="Stolte C."/>
            <person name="Sykes S."/>
            <person name="Walk T."/>
            <person name="White J."/>
            <person name="Yu Q."/>
            <person name="Coleman M.L."/>
            <person name="Huang K.H."/>
            <person name="Weigele P.R."/>
            <person name="DeFrancesco A.S."/>
            <person name="Kern S.E."/>
            <person name="Thompson L.R."/>
            <person name="Fu R."/>
            <person name="Hombeck B."/>
            <person name="Chisholm S.W."/>
            <person name="Haas B."/>
            <person name="Nusbaum C."/>
            <person name="Birren B."/>
        </authorList>
    </citation>
    <scope>NUCLEOTIDE SEQUENCE [LARGE SCALE GENOMIC DNA]</scope>
    <source>
        <strain evidence="1">P-SSM2</strain>
    </source>
</reference>
<sequence length="49" mass="5429">MDILLATILTCEEAKGIITKISPSTQYRTELVQMVRGSTQGCLWDAEVD</sequence>
<organismHost>
    <name type="scientific">Prochlorococcus</name>
    <dbReference type="NCBI Taxonomy" id="1218"/>
</organismHost>
<protein>
    <submittedName>
        <fullName evidence="1">Predicted protein</fullName>
    </submittedName>
</protein>